<keyword evidence="3 9" id="KW-0547">Nucleotide-binding</keyword>
<evidence type="ECO:0000256" key="9">
    <source>
        <dbReference type="HAMAP-Rule" id="MF_03021"/>
    </source>
</evidence>
<dbReference type="GO" id="GO:0005819">
    <property type="term" value="C:spindle"/>
    <property type="evidence" value="ECO:0007669"/>
    <property type="project" value="UniProtKB-UniRule"/>
</dbReference>
<keyword evidence="6 9" id="KW-0206">Cytoskeleton</keyword>
<feature type="topological domain" description="Cytoplasmic" evidence="9">
    <location>
        <begin position="1"/>
        <end position="74"/>
    </location>
</feature>
<dbReference type="InterPro" id="IPR003593">
    <property type="entry name" value="AAA+_ATPase"/>
</dbReference>
<dbReference type="GO" id="GO:0005737">
    <property type="term" value="C:cytoplasm"/>
    <property type="evidence" value="ECO:0007669"/>
    <property type="project" value="UniProtKB-UniRule"/>
</dbReference>
<dbReference type="PROSITE" id="PS00674">
    <property type="entry name" value="AAA"/>
    <property type="match status" value="1"/>
</dbReference>
<dbReference type="CDD" id="cd19524">
    <property type="entry name" value="RecA-like_spastin"/>
    <property type="match status" value="1"/>
</dbReference>
<evidence type="ECO:0000256" key="1">
    <source>
        <dbReference type="ARBA" id="ARBA00022490"/>
    </source>
</evidence>
<dbReference type="GO" id="GO:0016020">
    <property type="term" value="C:membrane"/>
    <property type="evidence" value="ECO:0007669"/>
    <property type="project" value="UniProtKB-SubCell"/>
</dbReference>
<evidence type="ECO:0000256" key="8">
    <source>
        <dbReference type="ARBA" id="ARBA00036378"/>
    </source>
</evidence>
<evidence type="ECO:0000256" key="4">
    <source>
        <dbReference type="ARBA" id="ARBA00022840"/>
    </source>
</evidence>
<keyword evidence="4 9" id="KW-0067">ATP-binding</keyword>
<keyword evidence="15" id="KW-1185">Reference proteome</keyword>
<evidence type="ECO:0000313" key="15">
    <source>
        <dbReference type="Proteomes" id="UP000786811"/>
    </source>
</evidence>
<dbReference type="HAMAP" id="MF_03021">
    <property type="entry name" value="Spastin"/>
    <property type="match status" value="1"/>
</dbReference>
<dbReference type="InterPro" id="IPR041569">
    <property type="entry name" value="AAA_lid_3"/>
</dbReference>
<dbReference type="FunFam" id="3.40.50.300:FF:000093">
    <property type="entry name" value="Fidgetin-like 1"/>
    <property type="match status" value="1"/>
</dbReference>
<comment type="caution">
    <text evidence="14">The sequence shown here is derived from an EMBL/GenBank/DDBJ whole genome shotgun (WGS) entry which is preliminary data.</text>
</comment>
<dbReference type="GO" id="GO:0008568">
    <property type="term" value="F:microtubule severing ATPase activity"/>
    <property type="evidence" value="ECO:0007669"/>
    <property type="project" value="UniProtKB-UniRule"/>
</dbReference>
<keyword evidence="7 9" id="KW-0413">Isomerase</keyword>
<dbReference type="InterPro" id="IPR007330">
    <property type="entry name" value="MIT_dom"/>
</dbReference>
<feature type="region of interest" description="Disordered" evidence="10">
    <location>
        <begin position="36"/>
        <end position="55"/>
    </location>
</feature>
<dbReference type="GO" id="GO:0005524">
    <property type="term" value="F:ATP binding"/>
    <property type="evidence" value="ECO:0007669"/>
    <property type="project" value="UniProtKB-UniRule"/>
</dbReference>
<dbReference type="Pfam" id="PF09336">
    <property type="entry name" value="Vps4_C"/>
    <property type="match status" value="1"/>
</dbReference>
<dbReference type="InterPro" id="IPR015415">
    <property type="entry name" value="Spast_Vps4_C"/>
</dbReference>
<dbReference type="OrthoDB" id="10251136at2759"/>
<evidence type="ECO:0000256" key="2">
    <source>
        <dbReference type="ARBA" id="ARBA00022701"/>
    </source>
</evidence>
<evidence type="ECO:0000256" key="5">
    <source>
        <dbReference type="ARBA" id="ARBA00023136"/>
    </source>
</evidence>
<feature type="topological domain" description="Cytoplasmic" evidence="9">
    <location>
        <begin position="96"/>
        <end position="722"/>
    </location>
</feature>
<evidence type="ECO:0000256" key="11">
    <source>
        <dbReference type="SAM" id="Phobius"/>
    </source>
</evidence>
<dbReference type="Pfam" id="PF17862">
    <property type="entry name" value="AAA_lid_3"/>
    <property type="match status" value="1"/>
</dbReference>
<feature type="transmembrane region" description="Helical" evidence="11">
    <location>
        <begin position="68"/>
        <end position="97"/>
    </location>
</feature>
<comment type="subcellular location">
    <subcellularLocation>
        <location evidence="9">Membrane</location>
        <topology evidence="9">Peripheral membrane protein</topology>
    </subcellularLocation>
    <subcellularLocation>
        <location evidence="9">Cytoplasm</location>
        <location evidence="9">Cytoskeleton</location>
        <location evidence="9">Microtubule organizing center</location>
        <location evidence="9">Centrosome</location>
    </subcellularLocation>
    <subcellularLocation>
        <location evidence="9">Cytoplasm</location>
        <location evidence="9">Cytoskeleton</location>
    </subcellularLocation>
    <text evidence="9">Forms an intramembrane hairpin-like structure in the membrane.</text>
</comment>
<keyword evidence="11" id="KW-0812">Transmembrane</keyword>
<feature type="intramembrane region" description="Helical" evidence="9">
    <location>
        <begin position="75"/>
        <end position="95"/>
    </location>
</feature>
<keyword evidence="5 9" id="KW-0472">Membrane</keyword>
<sequence>MSYSDGGRSVRKSGSKSPKKLRVTKLENSDKATTTISYGSHHHHHHHHHHHRHNLIDAPQPSIHKRNLYIVSFPLILVFNVLRTLLYQLFVVFKYLYASTNHLIRRTNTNKSQCQFEIIVRPETNDLLAVSSDQDNSVMSQIARRPAGPGPGDPLLAKQKHHHRRAFEFISKALKIDEENEGHKEMAIELYKKGIGELEKGVAVECYGGRGEVYERAQRLHEKMRANLVMAKDRLDFLANICALKKLELANDCRGNEKSTQESASDTSDSYDKIKYPRNRKNNMILRSNESLTGPSNNTIKRCVNNSNTANAHTHINKSTIPKPISPKISHIRTSEASGRKLTVPGKRVPGTISKSQTLPRSMGRSTPTHSCHRTTPIKPSGTPPSIKRQLSVPGNGSPIRRPGTPGGSNSNRGTPSRKVPMLKGVDPKLAQVILDEILEGGTAVQWNDIAGQEVAKQALQEMVILPSLRPELFTGLRTPARGLLLFGPPGNGKTLLARAVATQCNATFFSISAASLTSKYVGEGEKLVRALFAIARELQPSVIFIDEVDSLLSERRDNEHEASRRLKTEFLVEFDGLPCNPDERVLVMAATNRPQELDEAALRRFPKRVYVTLPDLQTRVTLLKRLLGKHSDPLTPEELYKTAVLTDGYSGSDLTGLAKDAALGPIRELNPEQVKALDLNLVRNITMQDFLDSLKRIRRSVSPSSLTAFEKWSFEYGDVSL</sequence>
<gene>
    <name evidence="14" type="ORF">HICCMSTLAB_LOCUS12685</name>
</gene>
<dbReference type="FunFam" id="1.20.58.80:FF:000006">
    <property type="entry name" value="Spastin"/>
    <property type="match status" value="1"/>
</dbReference>
<dbReference type="SUPFAM" id="SSF52540">
    <property type="entry name" value="P-loop containing nucleoside triphosphate hydrolases"/>
    <property type="match status" value="1"/>
</dbReference>
<dbReference type="Proteomes" id="UP000786811">
    <property type="component" value="Unassembled WGS sequence"/>
</dbReference>
<dbReference type="GO" id="GO:0005694">
    <property type="term" value="C:chromosome"/>
    <property type="evidence" value="ECO:0007669"/>
    <property type="project" value="UniProtKB-ARBA"/>
</dbReference>
<dbReference type="Gene3D" id="1.20.58.80">
    <property type="entry name" value="Phosphotransferase system, lactose/cellobiose-type IIA subunit"/>
    <property type="match status" value="1"/>
</dbReference>
<comment type="subunit">
    <text evidence="9">Homohexamer. The homohexamer is stabilized by ATP-binding. The homohexamer may adopt a ring conformation through which microtubules pass prior to being severed. Interacts with microtubules.</text>
</comment>
<feature type="domain" description="MIT" evidence="13">
    <location>
        <begin position="159"/>
        <end position="237"/>
    </location>
</feature>
<dbReference type="InterPro" id="IPR027417">
    <property type="entry name" value="P-loop_NTPase"/>
</dbReference>
<keyword evidence="1 9" id="KW-0963">Cytoplasm</keyword>
<dbReference type="Pfam" id="PF00004">
    <property type="entry name" value="AAA"/>
    <property type="match status" value="1"/>
</dbReference>
<dbReference type="InterPro" id="IPR003959">
    <property type="entry name" value="ATPase_AAA_core"/>
</dbReference>
<proteinExistence type="inferred from homology"/>
<accession>A0A8J2HQJ7</accession>
<dbReference type="GO" id="GO:0005874">
    <property type="term" value="C:microtubule"/>
    <property type="evidence" value="ECO:0007669"/>
    <property type="project" value="UniProtKB-UniRule"/>
</dbReference>
<feature type="compositionally biased region" description="Basic residues" evidence="10">
    <location>
        <begin position="9"/>
        <end position="23"/>
    </location>
</feature>
<dbReference type="GO" id="GO:0016887">
    <property type="term" value="F:ATP hydrolysis activity"/>
    <property type="evidence" value="ECO:0007669"/>
    <property type="project" value="InterPro"/>
</dbReference>
<dbReference type="SMART" id="SM00745">
    <property type="entry name" value="MIT"/>
    <property type="match status" value="1"/>
</dbReference>
<dbReference type="GO" id="GO:0051013">
    <property type="term" value="P:microtubule severing"/>
    <property type="evidence" value="ECO:0007669"/>
    <property type="project" value="UniProtKB-UniRule"/>
</dbReference>
<dbReference type="EC" id="5.6.1.1" evidence="9"/>
<feature type="domain" description="AAA+ ATPase" evidence="12">
    <location>
        <begin position="480"/>
        <end position="616"/>
    </location>
</feature>
<dbReference type="InterPro" id="IPR003960">
    <property type="entry name" value="ATPase_AAA_CS"/>
</dbReference>
<dbReference type="FunFam" id="1.10.8.60:FF:000022">
    <property type="entry name" value="Fidgetin like 1"/>
    <property type="match status" value="1"/>
</dbReference>
<dbReference type="GO" id="GO:0031117">
    <property type="term" value="P:positive regulation of microtubule depolymerization"/>
    <property type="evidence" value="ECO:0007669"/>
    <property type="project" value="UniProtKB-UniRule"/>
</dbReference>
<dbReference type="PANTHER" id="PTHR23074:SF86">
    <property type="entry name" value="SPASTIN"/>
    <property type="match status" value="1"/>
</dbReference>
<evidence type="ECO:0000259" key="13">
    <source>
        <dbReference type="SMART" id="SM00745"/>
    </source>
</evidence>
<feature type="region of interest" description="Disordered" evidence="10">
    <location>
        <begin position="1"/>
        <end position="31"/>
    </location>
</feature>
<evidence type="ECO:0000313" key="14">
    <source>
        <dbReference type="EMBL" id="CAG5107310.1"/>
    </source>
</evidence>
<organism evidence="14 15">
    <name type="scientific">Cotesia congregata</name>
    <name type="common">Parasitoid wasp</name>
    <name type="synonym">Apanteles congregatus</name>
    <dbReference type="NCBI Taxonomy" id="51543"/>
    <lineage>
        <taxon>Eukaryota</taxon>
        <taxon>Metazoa</taxon>
        <taxon>Ecdysozoa</taxon>
        <taxon>Arthropoda</taxon>
        <taxon>Hexapoda</taxon>
        <taxon>Insecta</taxon>
        <taxon>Pterygota</taxon>
        <taxon>Neoptera</taxon>
        <taxon>Endopterygota</taxon>
        <taxon>Hymenoptera</taxon>
        <taxon>Apocrita</taxon>
        <taxon>Ichneumonoidea</taxon>
        <taxon>Braconidae</taxon>
        <taxon>Microgastrinae</taxon>
        <taxon>Cotesia</taxon>
    </lineage>
</organism>
<dbReference type="PANTHER" id="PTHR23074">
    <property type="entry name" value="AAA DOMAIN-CONTAINING"/>
    <property type="match status" value="1"/>
</dbReference>
<dbReference type="SMART" id="SM00382">
    <property type="entry name" value="AAA"/>
    <property type="match status" value="1"/>
</dbReference>
<feature type="binding site" evidence="9">
    <location>
        <begin position="488"/>
        <end position="495"/>
    </location>
    <ligand>
        <name>ATP</name>
        <dbReference type="ChEBI" id="CHEBI:30616"/>
    </ligand>
</feature>
<dbReference type="SUPFAM" id="SSF116846">
    <property type="entry name" value="MIT domain"/>
    <property type="match status" value="1"/>
</dbReference>
<evidence type="ECO:0000256" key="7">
    <source>
        <dbReference type="ARBA" id="ARBA00023235"/>
    </source>
</evidence>
<keyword evidence="11" id="KW-1133">Transmembrane helix</keyword>
<dbReference type="InterPro" id="IPR017179">
    <property type="entry name" value="Spastin"/>
</dbReference>
<comment type="function">
    <text evidence="9">ATP-dependent microtubule severing protein. Microtubule severing may promote reorganization of cellular microtubule arrays and the release of microtubules from the microtubule organizing center following nucleation.</text>
</comment>
<evidence type="ECO:0000256" key="3">
    <source>
        <dbReference type="ARBA" id="ARBA00022741"/>
    </source>
</evidence>
<keyword evidence="2 9" id="KW-0493">Microtubule</keyword>
<dbReference type="CDD" id="cd02679">
    <property type="entry name" value="MIT_spastin"/>
    <property type="match status" value="1"/>
</dbReference>
<feature type="region of interest" description="Disordered" evidence="10">
    <location>
        <begin position="254"/>
        <end position="281"/>
    </location>
</feature>
<feature type="compositionally biased region" description="Basic residues" evidence="10">
    <location>
        <begin position="40"/>
        <end position="53"/>
    </location>
</feature>
<feature type="compositionally biased region" description="Polar residues" evidence="10">
    <location>
        <begin position="353"/>
        <end position="370"/>
    </location>
</feature>
<evidence type="ECO:0000259" key="12">
    <source>
        <dbReference type="SMART" id="SM00382"/>
    </source>
</evidence>
<comment type="similarity">
    <text evidence="9">Belongs to the AAA ATPase family. Spastin subfamily.</text>
</comment>
<name>A0A8J2HQJ7_COTCN</name>
<dbReference type="Gene3D" id="3.40.50.300">
    <property type="entry name" value="P-loop containing nucleotide triphosphate hydrolases"/>
    <property type="match status" value="1"/>
</dbReference>
<dbReference type="InterPro" id="IPR050304">
    <property type="entry name" value="MT-severing_AAA_ATPase"/>
</dbReference>
<evidence type="ECO:0000256" key="10">
    <source>
        <dbReference type="SAM" id="MobiDB-lite"/>
    </source>
</evidence>
<comment type="catalytic activity">
    <reaction evidence="8 9">
        <text>n ATP + n H2O + a microtubule = n ADP + n phosphate + (n+1) alpha/beta tubulin heterodimers.</text>
        <dbReference type="EC" id="5.6.1.1"/>
    </reaction>
</comment>
<dbReference type="GO" id="GO:0008017">
    <property type="term" value="F:microtubule binding"/>
    <property type="evidence" value="ECO:0007669"/>
    <property type="project" value="UniProtKB-UniRule"/>
</dbReference>
<evidence type="ECO:0000256" key="6">
    <source>
        <dbReference type="ARBA" id="ARBA00023212"/>
    </source>
</evidence>
<dbReference type="GO" id="GO:0000070">
    <property type="term" value="P:mitotic sister chromatid segregation"/>
    <property type="evidence" value="ECO:0007669"/>
    <property type="project" value="UniProtKB-ARBA"/>
</dbReference>
<feature type="region of interest" description="Disordered" evidence="10">
    <location>
        <begin position="333"/>
        <end position="422"/>
    </location>
</feature>
<protein>
    <recommendedName>
        <fullName evidence="9">Spastin</fullName>
        <ecNumber evidence="9">5.6.1.1</ecNumber>
    </recommendedName>
</protein>
<dbReference type="InterPro" id="IPR036181">
    <property type="entry name" value="MIT_dom_sf"/>
</dbReference>
<dbReference type="GO" id="GO:0005813">
    <property type="term" value="C:centrosome"/>
    <property type="evidence" value="ECO:0007669"/>
    <property type="project" value="UniProtKB-SubCell"/>
</dbReference>
<dbReference type="Gene3D" id="1.10.8.60">
    <property type="match status" value="1"/>
</dbReference>
<dbReference type="GO" id="GO:0034214">
    <property type="term" value="P:protein hexamerization"/>
    <property type="evidence" value="ECO:0007669"/>
    <property type="project" value="UniProtKB-UniRule"/>
</dbReference>
<reference evidence="14" key="1">
    <citation type="submission" date="2021-04" db="EMBL/GenBank/DDBJ databases">
        <authorList>
            <person name="Chebbi M.A.C M."/>
        </authorList>
    </citation>
    <scope>NUCLEOTIDE SEQUENCE</scope>
</reference>
<dbReference type="AlphaFoldDB" id="A0A8J2HQJ7"/>
<dbReference type="EMBL" id="CAJNRD030001124">
    <property type="protein sequence ID" value="CAG5107310.1"/>
    <property type="molecule type" value="Genomic_DNA"/>
</dbReference>